<reference evidence="1" key="2">
    <citation type="journal article" date="2024" name="Plant">
        <title>Genomic evolution and insights into agronomic trait innovations of Sesamum species.</title>
        <authorList>
            <person name="Miao H."/>
            <person name="Wang L."/>
            <person name="Qu L."/>
            <person name="Liu H."/>
            <person name="Sun Y."/>
            <person name="Le M."/>
            <person name="Wang Q."/>
            <person name="Wei S."/>
            <person name="Zheng Y."/>
            <person name="Lin W."/>
            <person name="Duan Y."/>
            <person name="Cao H."/>
            <person name="Xiong S."/>
            <person name="Wang X."/>
            <person name="Wei L."/>
            <person name="Li C."/>
            <person name="Ma Q."/>
            <person name="Ju M."/>
            <person name="Zhao R."/>
            <person name="Li G."/>
            <person name="Mu C."/>
            <person name="Tian Q."/>
            <person name="Mei H."/>
            <person name="Zhang T."/>
            <person name="Gao T."/>
            <person name="Zhang H."/>
        </authorList>
    </citation>
    <scope>NUCLEOTIDE SEQUENCE</scope>
    <source>
        <strain evidence="1">G02</strain>
    </source>
</reference>
<name>A0AAW2JNY9_SESRA</name>
<sequence length="160" mass="17977">MLDSRKSQLAAILGVRLVVCHDRYLGLPATSGRSWGALFWGIRDRIWDIISGWNSKLLSQAGKSVLVKAVLQSLPTYILSCFQVPGYLVRHTESTTADFGWHCRGEKRIHWVAWQKLCKPTLQGGIGFCGLNEFNLALLAKQGWRILSRREALLSKVLKA</sequence>
<organism evidence="1">
    <name type="scientific">Sesamum radiatum</name>
    <name type="common">Black benniseed</name>
    <dbReference type="NCBI Taxonomy" id="300843"/>
    <lineage>
        <taxon>Eukaryota</taxon>
        <taxon>Viridiplantae</taxon>
        <taxon>Streptophyta</taxon>
        <taxon>Embryophyta</taxon>
        <taxon>Tracheophyta</taxon>
        <taxon>Spermatophyta</taxon>
        <taxon>Magnoliopsida</taxon>
        <taxon>eudicotyledons</taxon>
        <taxon>Gunneridae</taxon>
        <taxon>Pentapetalae</taxon>
        <taxon>asterids</taxon>
        <taxon>lamiids</taxon>
        <taxon>Lamiales</taxon>
        <taxon>Pedaliaceae</taxon>
        <taxon>Sesamum</taxon>
    </lineage>
</organism>
<dbReference type="EMBL" id="JACGWJ010000032">
    <property type="protein sequence ID" value="KAL0295933.1"/>
    <property type="molecule type" value="Genomic_DNA"/>
</dbReference>
<dbReference type="PANTHER" id="PTHR33116:SF86">
    <property type="entry name" value="REVERSE TRANSCRIPTASE DOMAIN-CONTAINING PROTEIN"/>
    <property type="match status" value="1"/>
</dbReference>
<reference evidence="1" key="1">
    <citation type="submission" date="2020-06" db="EMBL/GenBank/DDBJ databases">
        <authorList>
            <person name="Li T."/>
            <person name="Hu X."/>
            <person name="Zhang T."/>
            <person name="Song X."/>
            <person name="Zhang H."/>
            <person name="Dai N."/>
            <person name="Sheng W."/>
            <person name="Hou X."/>
            <person name="Wei L."/>
        </authorList>
    </citation>
    <scope>NUCLEOTIDE SEQUENCE</scope>
    <source>
        <strain evidence="1">G02</strain>
        <tissue evidence="1">Leaf</tissue>
    </source>
</reference>
<proteinExistence type="predicted"/>
<accession>A0AAW2JNY9</accession>
<comment type="caution">
    <text evidence="1">The sequence shown here is derived from an EMBL/GenBank/DDBJ whole genome shotgun (WGS) entry which is preliminary data.</text>
</comment>
<dbReference type="AlphaFoldDB" id="A0AAW2JNY9"/>
<dbReference type="PANTHER" id="PTHR33116">
    <property type="entry name" value="REVERSE TRANSCRIPTASE ZINC-BINDING DOMAIN-CONTAINING PROTEIN-RELATED-RELATED"/>
    <property type="match status" value="1"/>
</dbReference>
<gene>
    <name evidence="1" type="ORF">Sradi_6645400</name>
</gene>
<evidence type="ECO:0000313" key="1">
    <source>
        <dbReference type="EMBL" id="KAL0295933.1"/>
    </source>
</evidence>
<protein>
    <submittedName>
        <fullName evidence="1">Uncharacterized protein</fullName>
    </submittedName>
</protein>